<feature type="transmembrane region" description="Helical" evidence="8">
    <location>
        <begin position="52"/>
        <end position="76"/>
    </location>
</feature>
<dbReference type="PANTHER" id="PTHR48020:SF25">
    <property type="entry name" value="SUGAR TRANSPORTER, PUTATIVE (AFU_ORTHOLOGUE AFUA_7G05830)-RELATED"/>
    <property type="match status" value="1"/>
</dbReference>
<dbReference type="PROSITE" id="PS00216">
    <property type="entry name" value="SUGAR_TRANSPORT_1"/>
    <property type="match status" value="1"/>
</dbReference>
<keyword evidence="11" id="KW-1185">Reference proteome</keyword>
<evidence type="ECO:0000256" key="7">
    <source>
        <dbReference type="SAM" id="MobiDB-lite"/>
    </source>
</evidence>
<dbReference type="PROSITE" id="PS50850">
    <property type="entry name" value="MFS"/>
    <property type="match status" value="1"/>
</dbReference>
<name>A0AAV9MT52_9EURO</name>
<dbReference type="Pfam" id="PF00083">
    <property type="entry name" value="Sugar_tr"/>
    <property type="match status" value="1"/>
</dbReference>
<evidence type="ECO:0000256" key="2">
    <source>
        <dbReference type="ARBA" id="ARBA00010992"/>
    </source>
</evidence>
<evidence type="ECO:0000256" key="6">
    <source>
        <dbReference type="ARBA" id="ARBA00023136"/>
    </source>
</evidence>
<evidence type="ECO:0000313" key="11">
    <source>
        <dbReference type="Proteomes" id="UP001358417"/>
    </source>
</evidence>
<dbReference type="GeneID" id="89978616"/>
<dbReference type="GO" id="GO:0016020">
    <property type="term" value="C:membrane"/>
    <property type="evidence" value="ECO:0007669"/>
    <property type="project" value="UniProtKB-SubCell"/>
</dbReference>
<dbReference type="RefSeq" id="XP_064700453.1">
    <property type="nucleotide sequence ID" value="XM_064853995.1"/>
</dbReference>
<dbReference type="PANTHER" id="PTHR48020">
    <property type="entry name" value="PROTON MYO-INOSITOL COTRANSPORTER"/>
    <property type="match status" value="1"/>
</dbReference>
<comment type="similarity">
    <text evidence="2">Belongs to the major facilitator superfamily. Sugar transporter (TC 2.A.1.1) family.</text>
</comment>
<dbReference type="SUPFAM" id="SSF103473">
    <property type="entry name" value="MFS general substrate transporter"/>
    <property type="match status" value="1"/>
</dbReference>
<dbReference type="InterPro" id="IPR005828">
    <property type="entry name" value="MFS_sugar_transport-like"/>
</dbReference>
<dbReference type="InterPro" id="IPR036259">
    <property type="entry name" value="MFS_trans_sf"/>
</dbReference>
<dbReference type="AlphaFoldDB" id="A0AAV9MT52"/>
<dbReference type="InterPro" id="IPR005829">
    <property type="entry name" value="Sugar_transporter_CS"/>
</dbReference>
<feature type="region of interest" description="Disordered" evidence="7">
    <location>
        <begin position="196"/>
        <end position="216"/>
    </location>
</feature>
<evidence type="ECO:0000256" key="4">
    <source>
        <dbReference type="ARBA" id="ARBA00022692"/>
    </source>
</evidence>
<dbReference type="GO" id="GO:0022857">
    <property type="term" value="F:transmembrane transporter activity"/>
    <property type="evidence" value="ECO:0007669"/>
    <property type="project" value="InterPro"/>
</dbReference>
<reference evidence="10 11" key="1">
    <citation type="submission" date="2023-08" db="EMBL/GenBank/DDBJ databases">
        <title>Black Yeasts Isolated from many extreme environments.</title>
        <authorList>
            <person name="Coleine C."/>
            <person name="Stajich J.E."/>
            <person name="Selbmann L."/>
        </authorList>
    </citation>
    <scope>NUCLEOTIDE SEQUENCE [LARGE SCALE GENOMIC DNA]</scope>
    <source>
        <strain evidence="10 11">CCFEE 5792</strain>
    </source>
</reference>
<sequence>MGFGIINFVFGIPAFYTIDSIGRRSLLLITFPLLAIFQLMTASSFAGNNWRLALAGTYLFGIAYSPGEGPVPFVYAAESMPLYIRDQGMGLVVSINWLFNWLIAFTLPQFINAFHETGAFYYYSGWCVVLWFMIFFLVPETRNLSLEQLDLVFRHHSSRQFAKIAMDKALYNIKTLLRKIKIMRRLRALQEEPKSPRPLYAPVVPVVGTEGPEKSP</sequence>
<feature type="transmembrane region" description="Helical" evidence="8">
    <location>
        <begin position="119"/>
        <end position="138"/>
    </location>
</feature>
<accession>A0AAV9MT52</accession>
<dbReference type="InterPro" id="IPR020846">
    <property type="entry name" value="MFS_dom"/>
</dbReference>
<comment type="caution">
    <text evidence="10">The sequence shown here is derived from an EMBL/GenBank/DDBJ whole genome shotgun (WGS) entry which is preliminary data.</text>
</comment>
<dbReference type="Gene3D" id="1.20.1250.20">
    <property type="entry name" value="MFS general substrate transporter like domains"/>
    <property type="match status" value="1"/>
</dbReference>
<dbReference type="Proteomes" id="UP001358417">
    <property type="component" value="Unassembled WGS sequence"/>
</dbReference>
<evidence type="ECO:0000256" key="3">
    <source>
        <dbReference type="ARBA" id="ARBA00022448"/>
    </source>
</evidence>
<keyword evidence="4 8" id="KW-0812">Transmembrane</keyword>
<protein>
    <recommendedName>
        <fullName evidence="9">Major facilitator superfamily (MFS) profile domain-containing protein</fullName>
    </recommendedName>
</protein>
<organism evidence="10 11">
    <name type="scientific">Exophiala bonariae</name>
    <dbReference type="NCBI Taxonomy" id="1690606"/>
    <lineage>
        <taxon>Eukaryota</taxon>
        <taxon>Fungi</taxon>
        <taxon>Dikarya</taxon>
        <taxon>Ascomycota</taxon>
        <taxon>Pezizomycotina</taxon>
        <taxon>Eurotiomycetes</taxon>
        <taxon>Chaetothyriomycetidae</taxon>
        <taxon>Chaetothyriales</taxon>
        <taxon>Herpotrichiellaceae</taxon>
        <taxon>Exophiala</taxon>
    </lineage>
</organism>
<feature type="domain" description="Major facilitator superfamily (MFS) profile" evidence="9">
    <location>
        <begin position="1"/>
        <end position="142"/>
    </location>
</feature>
<evidence type="ECO:0000256" key="5">
    <source>
        <dbReference type="ARBA" id="ARBA00022989"/>
    </source>
</evidence>
<proteinExistence type="inferred from homology"/>
<gene>
    <name evidence="10" type="ORF">LTR84_010458</name>
</gene>
<evidence type="ECO:0000313" key="10">
    <source>
        <dbReference type="EMBL" id="KAK5044802.1"/>
    </source>
</evidence>
<keyword evidence="6 8" id="KW-0472">Membrane</keyword>
<evidence type="ECO:0000259" key="9">
    <source>
        <dbReference type="PROSITE" id="PS50850"/>
    </source>
</evidence>
<dbReference type="InterPro" id="IPR050814">
    <property type="entry name" value="Myo-inositol_Transporter"/>
</dbReference>
<evidence type="ECO:0000256" key="1">
    <source>
        <dbReference type="ARBA" id="ARBA00004141"/>
    </source>
</evidence>
<comment type="subcellular location">
    <subcellularLocation>
        <location evidence="1">Membrane</location>
        <topology evidence="1">Multi-pass membrane protein</topology>
    </subcellularLocation>
</comment>
<evidence type="ECO:0000256" key="8">
    <source>
        <dbReference type="SAM" id="Phobius"/>
    </source>
</evidence>
<dbReference type="EMBL" id="JAVRRD010000043">
    <property type="protein sequence ID" value="KAK5044802.1"/>
    <property type="molecule type" value="Genomic_DNA"/>
</dbReference>
<feature type="transmembrane region" description="Helical" evidence="8">
    <location>
        <begin position="88"/>
        <end position="107"/>
    </location>
</feature>
<keyword evidence="5 8" id="KW-1133">Transmembrane helix</keyword>
<feature type="transmembrane region" description="Helical" evidence="8">
    <location>
        <begin position="26"/>
        <end position="46"/>
    </location>
</feature>
<keyword evidence="3" id="KW-0813">Transport</keyword>